<evidence type="ECO:0000313" key="4">
    <source>
        <dbReference type="Proteomes" id="UP000287547"/>
    </source>
</evidence>
<dbReference type="AlphaFoldDB" id="A0A428Y206"/>
<dbReference type="SUPFAM" id="SSF88946">
    <property type="entry name" value="Sigma2 domain of RNA polymerase sigma factors"/>
    <property type="match status" value="1"/>
</dbReference>
<comment type="caution">
    <text evidence="3">The sequence shown here is derived from an EMBL/GenBank/DDBJ whole genome shotgun (WGS) entry which is preliminary data.</text>
</comment>
<name>A0A428Y206_KIBAR</name>
<evidence type="ECO:0000313" key="3">
    <source>
        <dbReference type="EMBL" id="RSM61599.1"/>
    </source>
</evidence>
<dbReference type="InterPro" id="IPR007627">
    <property type="entry name" value="RNA_pol_sigma70_r2"/>
</dbReference>
<sequence length="465" mass="49348">MAIRCSDLGLPCVLLGVTAEIYDIGIPRRLSRAELTLLCQQNRAWLLAYCQKRVGNQHDAEDLVQAVFEKLQRRPPKHPIVNPRVFLATVALNLTKDAIRSEARSPRSASYAMELLDQLAAEEVVGRTSSLDAKRFIEMAKPLLTPRQLEVLAYNLALEGGVLTEDEVCVELDLKPSALRVTFQRLAEHVGEAIVAATLAADDAMRCPEVAKAVSKPDPHGTLCTRIHKHVKTCAACRERKAATLEGVRKAIFVVPIGLLGTLLTVKKVAVAAVVAAAAIGGALIVTQDTKIVEPGVAMPATVSQVASPVVQPEMPAQPTGSASSVVSTPPAIRSTSSTPAKPPQAAPPPSPVAQTRNGVAPTIIAGPNAIEHRTIGTGDRCRSSTRVKVGVHAPDGVESVKMTVHIRDTTVTISMIRIGETWYSQVGPFPERYAGHVADVTVVVVGAGGQKATKDLGQVQVVAC</sequence>
<dbReference type="EMBL" id="QHKI01000115">
    <property type="protein sequence ID" value="RSM61599.1"/>
    <property type="molecule type" value="Genomic_DNA"/>
</dbReference>
<protein>
    <recommendedName>
        <fullName evidence="2">RNA polymerase sigma-70 region 2 domain-containing protein</fullName>
    </recommendedName>
</protein>
<organism evidence="3 4">
    <name type="scientific">Kibdelosporangium aridum</name>
    <dbReference type="NCBI Taxonomy" id="2030"/>
    <lineage>
        <taxon>Bacteria</taxon>
        <taxon>Bacillati</taxon>
        <taxon>Actinomycetota</taxon>
        <taxon>Actinomycetes</taxon>
        <taxon>Pseudonocardiales</taxon>
        <taxon>Pseudonocardiaceae</taxon>
        <taxon>Kibdelosporangium</taxon>
    </lineage>
</organism>
<feature type="domain" description="RNA polymerase sigma-70 region 2" evidence="2">
    <location>
        <begin position="40"/>
        <end position="104"/>
    </location>
</feature>
<dbReference type="GO" id="GO:0003700">
    <property type="term" value="F:DNA-binding transcription factor activity"/>
    <property type="evidence" value="ECO:0007669"/>
    <property type="project" value="InterPro"/>
</dbReference>
<feature type="compositionally biased region" description="Pro residues" evidence="1">
    <location>
        <begin position="341"/>
        <end position="352"/>
    </location>
</feature>
<evidence type="ECO:0000259" key="2">
    <source>
        <dbReference type="Pfam" id="PF04542"/>
    </source>
</evidence>
<reference evidence="3 4" key="1">
    <citation type="submission" date="2018-05" db="EMBL/GenBank/DDBJ databases">
        <title>Evolution of GPA BGCs.</title>
        <authorList>
            <person name="Waglechner N."/>
            <person name="Wright G.D."/>
        </authorList>
    </citation>
    <scope>NUCLEOTIDE SEQUENCE [LARGE SCALE GENOMIC DNA]</scope>
    <source>
        <strain evidence="3 4">A82846</strain>
    </source>
</reference>
<dbReference type="Proteomes" id="UP000287547">
    <property type="component" value="Unassembled WGS sequence"/>
</dbReference>
<dbReference type="Pfam" id="PF04542">
    <property type="entry name" value="Sigma70_r2"/>
    <property type="match status" value="1"/>
</dbReference>
<evidence type="ECO:0000256" key="1">
    <source>
        <dbReference type="SAM" id="MobiDB-lite"/>
    </source>
</evidence>
<accession>A0A428Y206</accession>
<feature type="region of interest" description="Disordered" evidence="1">
    <location>
        <begin position="313"/>
        <end position="357"/>
    </location>
</feature>
<dbReference type="Gene3D" id="1.10.1740.10">
    <property type="match status" value="1"/>
</dbReference>
<dbReference type="InterPro" id="IPR013325">
    <property type="entry name" value="RNA_pol_sigma_r2"/>
</dbReference>
<dbReference type="GO" id="GO:0006352">
    <property type="term" value="P:DNA-templated transcription initiation"/>
    <property type="evidence" value="ECO:0007669"/>
    <property type="project" value="InterPro"/>
</dbReference>
<feature type="compositionally biased region" description="Polar residues" evidence="1">
    <location>
        <begin position="319"/>
        <end position="328"/>
    </location>
</feature>
<proteinExistence type="predicted"/>
<dbReference type="OrthoDB" id="3655305at2"/>
<gene>
    <name evidence="3" type="ORF">DMH04_53990</name>
</gene>